<dbReference type="PANTHER" id="PTHR43394">
    <property type="entry name" value="ATP-DEPENDENT PERMEASE MDL1, MITOCHONDRIAL"/>
    <property type="match status" value="1"/>
</dbReference>
<feature type="transmembrane region" description="Helical" evidence="7">
    <location>
        <begin position="250"/>
        <end position="272"/>
    </location>
</feature>
<gene>
    <name evidence="10" type="ORF">PEDI_16120</name>
</gene>
<evidence type="ECO:0000256" key="6">
    <source>
        <dbReference type="ARBA" id="ARBA00023136"/>
    </source>
</evidence>
<dbReference type="Pfam" id="PF00005">
    <property type="entry name" value="ABC_tran"/>
    <property type="match status" value="1"/>
</dbReference>
<feature type="transmembrane region" description="Helical" evidence="7">
    <location>
        <begin position="167"/>
        <end position="189"/>
    </location>
</feature>
<dbReference type="GO" id="GO:0005524">
    <property type="term" value="F:ATP binding"/>
    <property type="evidence" value="ECO:0007669"/>
    <property type="project" value="UniProtKB-KW"/>
</dbReference>
<accession>A0AAN5AIZ4</accession>
<evidence type="ECO:0000256" key="2">
    <source>
        <dbReference type="ARBA" id="ARBA00022692"/>
    </source>
</evidence>
<dbReference type="GO" id="GO:0005886">
    <property type="term" value="C:plasma membrane"/>
    <property type="evidence" value="ECO:0007669"/>
    <property type="project" value="UniProtKB-SubCell"/>
</dbReference>
<dbReference type="GO" id="GO:0015421">
    <property type="term" value="F:ABC-type oligopeptide transporter activity"/>
    <property type="evidence" value="ECO:0007669"/>
    <property type="project" value="TreeGrafter"/>
</dbReference>
<evidence type="ECO:0000313" key="11">
    <source>
        <dbReference type="Proteomes" id="UP001310022"/>
    </source>
</evidence>
<dbReference type="InterPro" id="IPR036640">
    <property type="entry name" value="ABC1_TM_sf"/>
</dbReference>
<dbReference type="PROSITE" id="PS00211">
    <property type="entry name" value="ABC_TRANSPORTER_1"/>
    <property type="match status" value="1"/>
</dbReference>
<dbReference type="AlphaFoldDB" id="A0AAN5AIZ4"/>
<dbReference type="PROSITE" id="PS50929">
    <property type="entry name" value="ABC_TM1F"/>
    <property type="match status" value="1"/>
</dbReference>
<evidence type="ECO:0000259" key="8">
    <source>
        <dbReference type="PROSITE" id="PS50893"/>
    </source>
</evidence>
<dbReference type="InterPro" id="IPR011527">
    <property type="entry name" value="ABC1_TM_dom"/>
</dbReference>
<evidence type="ECO:0000259" key="9">
    <source>
        <dbReference type="PROSITE" id="PS50929"/>
    </source>
</evidence>
<evidence type="ECO:0000256" key="7">
    <source>
        <dbReference type="SAM" id="Phobius"/>
    </source>
</evidence>
<keyword evidence="3" id="KW-0547">Nucleotide-binding</keyword>
<dbReference type="EMBL" id="BQKE01000001">
    <property type="protein sequence ID" value="GJM61060.1"/>
    <property type="molecule type" value="Genomic_DNA"/>
</dbReference>
<keyword evidence="5 7" id="KW-1133">Transmembrane helix</keyword>
<dbReference type="InterPro" id="IPR039421">
    <property type="entry name" value="Type_1_exporter"/>
</dbReference>
<evidence type="ECO:0000256" key="4">
    <source>
        <dbReference type="ARBA" id="ARBA00022840"/>
    </source>
</evidence>
<reference evidence="10 11" key="1">
    <citation type="submission" date="2021-12" db="EMBL/GenBank/DDBJ databases">
        <title>Genome sequencing of bacteria with rrn-lacking chromosome and rrn-plasmid.</title>
        <authorList>
            <person name="Anda M."/>
            <person name="Iwasaki W."/>
        </authorList>
    </citation>
    <scope>NUCLEOTIDE SEQUENCE [LARGE SCALE GENOMIC DNA]</scope>
    <source>
        <strain evidence="10 11">NBRC 15940</strain>
    </source>
</reference>
<dbReference type="SUPFAM" id="SSF90123">
    <property type="entry name" value="ABC transporter transmembrane region"/>
    <property type="match status" value="1"/>
</dbReference>
<comment type="caution">
    <text evidence="10">The sequence shown here is derived from an EMBL/GenBank/DDBJ whole genome shotgun (WGS) entry which is preliminary data.</text>
</comment>
<feature type="transmembrane region" description="Helical" evidence="7">
    <location>
        <begin position="284"/>
        <end position="302"/>
    </location>
</feature>
<proteinExistence type="predicted"/>
<feature type="transmembrane region" description="Helical" evidence="7">
    <location>
        <begin position="64"/>
        <end position="85"/>
    </location>
</feature>
<dbReference type="SMART" id="SM00382">
    <property type="entry name" value="AAA"/>
    <property type="match status" value="1"/>
</dbReference>
<feature type="transmembrane region" description="Helical" evidence="7">
    <location>
        <begin position="137"/>
        <end position="161"/>
    </location>
</feature>
<dbReference type="InterPro" id="IPR003593">
    <property type="entry name" value="AAA+_ATPase"/>
</dbReference>
<dbReference type="PANTHER" id="PTHR43394:SF1">
    <property type="entry name" value="ATP-BINDING CASSETTE SUB-FAMILY B MEMBER 10, MITOCHONDRIAL"/>
    <property type="match status" value="1"/>
</dbReference>
<dbReference type="InterPro" id="IPR003439">
    <property type="entry name" value="ABC_transporter-like_ATP-bd"/>
</dbReference>
<dbReference type="Pfam" id="PF00664">
    <property type="entry name" value="ABC_membrane"/>
    <property type="match status" value="1"/>
</dbReference>
<feature type="domain" description="ABC transporter" evidence="8">
    <location>
        <begin position="344"/>
        <end position="578"/>
    </location>
</feature>
<keyword evidence="11" id="KW-1185">Reference proteome</keyword>
<dbReference type="CDD" id="cd07346">
    <property type="entry name" value="ABC_6TM_exporters"/>
    <property type="match status" value="1"/>
</dbReference>
<dbReference type="PROSITE" id="PS50893">
    <property type="entry name" value="ABC_TRANSPORTER_2"/>
    <property type="match status" value="1"/>
</dbReference>
<feature type="domain" description="ABC transmembrane type-1" evidence="9">
    <location>
        <begin position="28"/>
        <end position="310"/>
    </location>
</feature>
<dbReference type="InterPro" id="IPR017871">
    <property type="entry name" value="ABC_transporter-like_CS"/>
</dbReference>
<organism evidence="10 11">
    <name type="scientific">Persicobacter diffluens</name>
    <dbReference type="NCBI Taxonomy" id="981"/>
    <lineage>
        <taxon>Bacteria</taxon>
        <taxon>Pseudomonadati</taxon>
        <taxon>Bacteroidota</taxon>
        <taxon>Cytophagia</taxon>
        <taxon>Cytophagales</taxon>
        <taxon>Persicobacteraceae</taxon>
        <taxon>Persicobacter</taxon>
    </lineage>
</organism>
<evidence type="ECO:0000313" key="10">
    <source>
        <dbReference type="EMBL" id="GJM61060.1"/>
    </source>
</evidence>
<name>A0AAN5AIZ4_9BACT</name>
<dbReference type="Proteomes" id="UP001310022">
    <property type="component" value="Unassembled WGS sequence"/>
</dbReference>
<dbReference type="GO" id="GO:0016887">
    <property type="term" value="F:ATP hydrolysis activity"/>
    <property type="evidence" value="ECO:0007669"/>
    <property type="project" value="InterPro"/>
</dbReference>
<evidence type="ECO:0000256" key="3">
    <source>
        <dbReference type="ARBA" id="ARBA00022741"/>
    </source>
</evidence>
<protein>
    <submittedName>
        <fullName evidence="10">ABC transporter ATP-binding protein</fullName>
    </submittedName>
</protein>
<dbReference type="InterPro" id="IPR027417">
    <property type="entry name" value="P-loop_NTPase"/>
</dbReference>
<evidence type="ECO:0000256" key="5">
    <source>
        <dbReference type="ARBA" id="ARBA00022989"/>
    </source>
</evidence>
<dbReference type="Gene3D" id="1.20.1560.10">
    <property type="entry name" value="ABC transporter type 1, transmembrane domain"/>
    <property type="match status" value="1"/>
</dbReference>
<evidence type="ECO:0000256" key="1">
    <source>
        <dbReference type="ARBA" id="ARBA00004651"/>
    </source>
</evidence>
<keyword evidence="2 7" id="KW-0812">Transmembrane</keyword>
<keyword evidence="4 10" id="KW-0067">ATP-binding</keyword>
<dbReference type="SUPFAM" id="SSF52540">
    <property type="entry name" value="P-loop containing nucleoside triphosphate hydrolases"/>
    <property type="match status" value="1"/>
</dbReference>
<feature type="transmembrane region" description="Helical" evidence="7">
    <location>
        <begin position="26"/>
        <end position="44"/>
    </location>
</feature>
<keyword evidence="6 7" id="KW-0472">Membrane</keyword>
<comment type="subcellular location">
    <subcellularLocation>
        <location evidence="1">Cell membrane</location>
        <topology evidence="1">Multi-pass membrane protein</topology>
    </subcellularLocation>
</comment>
<dbReference type="FunFam" id="3.40.50.300:FF:000218">
    <property type="entry name" value="Multidrug ABC transporter ATP-binding protein"/>
    <property type="match status" value="1"/>
</dbReference>
<dbReference type="RefSeq" id="WP_338236685.1">
    <property type="nucleotide sequence ID" value="NZ_BQKE01000001.1"/>
</dbReference>
<sequence length="582" mass="64084">MSKTTKTSLNSIQYAFKSIIWPRRKLLFLGLILIVINRLAGLVLPGASKYLIDNIITPGNLDLLQYLLMAVGAAVAVQAITSFFLTKLLSVEAQKLIAELRVKVHRQVIQLPLHYFDDHKSGEVVSRIMNDVEGVRNLVGTGLVQLIGGILTAILSLILLINISPSLTGFALLPLILFAVISTQAFKFIRPIFRERSKIQAEVTGRLTESIGGIRVVKGFNAEEFELTTFESGVDRLFQNVKKTLTSTSLITSSATLLLGIASTAIMGLGAYRITQGDMTVGDFFAFTLYLGFMVAPIVQMSSIGTQITEAFAGLDRMEEIFQQEKEGEENDRTLDLKNTQGNFSFQKVNFSYEEGKEVLHDINFEMPSGSVTALVGSSGSGKSTIASLTATFLQPSSGEILLDDQPLAHIKLSAYRDHLGLVLQEDFLFEGTIKENILFAKPEAQAHEVENAIKSAYVNEFTDRFEDGLDTLIGERGVKLSGGQRQRIAIARALLADPKILILDEATSNLDTESEAMIQESLAHLMKGRTTLVIAHRLSTIQKADQILVLEKGEIVERGNHESLIAAKGRYHQLYTYQSRI</sequence>
<dbReference type="Gene3D" id="3.40.50.300">
    <property type="entry name" value="P-loop containing nucleotide triphosphate hydrolases"/>
    <property type="match status" value="1"/>
</dbReference>